<dbReference type="Gene3D" id="4.10.240.10">
    <property type="entry name" value="Zn(2)-C6 fungal-type DNA-binding domain"/>
    <property type="match status" value="1"/>
</dbReference>
<dbReference type="VEuPathDB" id="FungiDB:ASPBRDRAFT_195371"/>
<dbReference type="PANTHER" id="PTHR47655">
    <property type="entry name" value="QUINIC ACID UTILIZATION ACTIVATOR"/>
    <property type="match status" value="1"/>
</dbReference>
<dbReference type="Proteomes" id="UP000184499">
    <property type="component" value="Unassembled WGS sequence"/>
</dbReference>
<dbReference type="AlphaFoldDB" id="A0A1L9UM43"/>
<evidence type="ECO:0000313" key="7">
    <source>
        <dbReference type="Proteomes" id="UP000184499"/>
    </source>
</evidence>
<name>A0A1L9UM43_ASPBC</name>
<gene>
    <name evidence="6" type="ORF">ASPBRDRAFT_195371</name>
</gene>
<evidence type="ECO:0000256" key="3">
    <source>
        <dbReference type="ARBA" id="ARBA00023163"/>
    </source>
</evidence>
<feature type="domain" description="Zn(2)-C6 fungal-type" evidence="5">
    <location>
        <begin position="18"/>
        <end position="47"/>
    </location>
</feature>
<dbReference type="SUPFAM" id="SSF57701">
    <property type="entry name" value="Zn2/Cys6 DNA-binding domain"/>
    <property type="match status" value="1"/>
</dbReference>
<dbReference type="OMA" id="IYDAPND"/>
<keyword evidence="4" id="KW-0539">Nucleus</keyword>
<keyword evidence="3" id="KW-0804">Transcription</keyword>
<reference evidence="7" key="1">
    <citation type="journal article" date="2017" name="Genome Biol.">
        <title>Comparative genomics reveals high biological diversity and specific adaptations in the industrially and medically important fungal genus Aspergillus.</title>
        <authorList>
            <person name="de Vries R.P."/>
            <person name="Riley R."/>
            <person name="Wiebenga A."/>
            <person name="Aguilar-Osorio G."/>
            <person name="Amillis S."/>
            <person name="Uchima C.A."/>
            <person name="Anderluh G."/>
            <person name="Asadollahi M."/>
            <person name="Askin M."/>
            <person name="Barry K."/>
            <person name="Battaglia E."/>
            <person name="Bayram O."/>
            <person name="Benocci T."/>
            <person name="Braus-Stromeyer S.A."/>
            <person name="Caldana C."/>
            <person name="Canovas D."/>
            <person name="Cerqueira G.C."/>
            <person name="Chen F."/>
            <person name="Chen W."/>
            <person name="Choi C."/>
            <person name="Clum A."/>
            <person name="Dos Santos R.A."/>
            <person name="Damasio A.R."/>
            <person name="Diallinas G."/>
            <person name="Emri T."/>
            <person name="Fekete E."/>
            <person name="Flipphi M."/>
            <person name="Freyberg S."/>
            <person name="Gallo A."/>
            <person name="Gournas C."/>
            <person name="Habgood R."/>
            <person name="Hainaut M."/>
            <person name="Harispe M.L."/>
            <person name="Henrissat B."/>
            <person name="Hilden K.S."/>
            <person name="Hope R."/>
            <person name="Hossain A."/>
            <person name="Karabika E."/>
            <person name="Karaffa L."/>
            <person name="Karanyi Z."/>
            <person name="Krasevec N."/>
            <person name="Kuo A."/>
            <person name="Kusch H."/>
            <person name="LaButti K."/>
            <person name="Lagendijk E.L."/>
            <person name="Lapidus A."/>
            <person name="Levasseur A."/>
            <person name="Lindquist E."/>
            <person name="Lipzen A."/>
            <person name="Logrieco A.F."/>
            <person name="MacCabe A."/>
            <person name="Maekelae M.R."/>
            <person name="Malavazi I."/>
            <person name="Melin P."/>
            <person name="Meyer V."/>
            <person name="Mielnichuk N."/>
            <person name="Miskei M."/>
            <person name="Molnar A.P."/>
            <person name="Mule G."/>
            <person name="Ngan C.Y."/>
            <person name="Orejas M."/>
            <person name="Orosz E."/>
            <person name="Ouedraogo J.P."/>
            <person name="Overkamp K.M."/>
            <person name="Park H.-S."/>
            <person name="Perrone G."/>
            <person name="Piumi F."/>
            <person name="Punt P.J."/>
            <person name="Ram A.F."/>
            <person name="Ramon A."/>
            <person name="Rauscher S."/>
            <person name="Record E."/>
            <person name="Riano-Pachon D.M."/>
            <person name="Robert V."/>
            <person name="Roehrig J."/>
            <person name="Ruller R."/>
            <person name="Salamov A."/>
            <person name="Salih N.S."/>
            <person name="Samson R.A."/>
            <person name="Sandor E."/>
            <person name="Sanguinetti M."/>
            <person name="Schuetze T."/>
            <person name="Sepcic K."/>
            <person name="Shelest E."/>
            <person name="Sherlock G."/>
            <person name="Sophianopoulou V."/>
            <person name="Squina F.M."/>
            <person name="Sun H."/>
            <person name="Susca A."/>
            <person name="Todd R.B."/>
            <person name="Tsang A."/>
            <person name="Unkles S.E."/>
            <person name="van de Wiele N."/>
            <person name="van Rossen-Uffink D."/>
            <person name="Oliveira J.V."/>
            <person name="Vesth T.C."/>
            <person name="Visser J."/>
            <person name="Yu J.-H."/>
            <person name="Zhou M."/>
            <person name="Andersen M.R."/>
            <person name="Archer D.B."/>
            <person name="Baker S.E."/>
            <person name="Benoit I."/>
            <person name="Brakhage A.A."/>
            <person name="Braus G.H."/>
            <person name="Fischer R."/>
            <person name="Frisvad J.C."/>
            <person name="Goldman G.H."/>
            <person name="Houbraken J."/>
            <person name="Oakley B."/>
            <person name="Pocsi I."/>
            <person name="Scazzocchio C."/>
            <person name="Seiboth B."/>
            <person name="vanKuyk P.A."/>
            <person name="Wortman J."/>
            <person name="Dyer P.S."/>
            <person name="Grigoriev I.V."/>
        </authorList>
    </citation>
    <scope>NUCLEOTIDE SEQUENCE [LARGE SCALE GENOMIC DNA]</scope>
    <source>
        <strain evidence="7">CBS 101740 / IMI 381727 / IBT 21946</strain>
    </source>
</reference>
<dbReference type="GO" id="GO:0000981">
    <property type="term" value="F:DNA-binding transcription factor activity, RNA polymerase II-specific"/>
    <property type="evidence" value="ECO:0007669"/>
    <property type="project" value="InterPro"/>
</dbReference>
<keyword evidence="2" id="KW-0238">DNA-binding</keyword>
<dbReference type="InterPro" id="IPR036864">
    <property type="entry name" value="Zn2-C6_fun-type_DNA-bd_sf"/>
</dbReference>
<dbReference type="InterPro" id="IPR001138">
    <property type="entry name" value="Zn2Cys6_DnaBD"/>
</dbReference>
<dbReference type="PROSITE" id="PS00463">
    <property type="entry name" value="ZN2_CY6_FUNGAL_1"/>
    <property type="match status" value="1"/>
</dbReference>
<evidence type="ECO:0000313" key="6">
    <source>
        <dbReference type="EMBL" id="OJJ72696.1"/>
    </source>
</evidence>
<dbReference type="PROSITE" id="PS50048">
    <property type="entry name" value="ZN2_CY6_FUNGAL_2"/>
    <property type="match status" value="1"/>
</dbReference>
<dbReference type="GO" id="GO:0009893">
    <property type="term" value="P:positive regulation of metabolic process"/>
    <property type="evidence" value="ECO:0007669"/>
    <property type="project" value="UniProtKB-ARBA"/>
</dbReference>
<dbReference type="GeneID" id="93573345"/>
<dbReference type="CDD" id="cd00067">
    <property type="entry name" value="GAL4"/>
    <property type="match status" value="1"/>
</dbReference>
<evidence type="ECO:0000256" key="4">
    <source>
        <dbReference type="ARBA" id="ARBA00023242"/>
    </source>
</evidence>
<protein>
    <recommendedName>
        <fullName evidence="5">Zn(2)-C6 fungal-type domain-containing protein</fullName>
    </recommendedName>
</protein>
<evidence type="ECO:0000256" key="2">
    <source>
        <dbReference type="ARBA" id="ARBA00023125"/>
    </source>
</evidence>
<keyword evidence="1" id="KW-0805">Transcription regulation</keyword>
<dbReference type="Pfam" id="PF00172">
    <property type="entry name" value="Zn_clus"/>
    <property type="match status" value="1"/>
</dbReference>
<dbReference type="OrthoDB" id="4151048at2759"/>
<dbReference type="EMBL" id="KV878683">
    <property type="protein sequence ID" value="OJJ72696.1"/>
    <property type="molecule type" value="Genomic_DNA"/>
</dbReference>
<dbReference type="InterPro" id="IPR052783">
    <property type="entry name" value="Metabolic/Drug-Res_Regulator"/>
</dbReference>
<dbReference type="SMART" id="SM00066">
    <property type="entry name" value="GAL4"/>
    <property type="match status" value="1"/>
</dbReference>
<evidence type="ECO:0000256" key="1">
    <source>
        <dbReference type="ARBA" id="ARBA00023015"/>
    </source>
</evidence>
<dbReference type="GO" id="GO:0008270">
    <property type="term" value="F:zinc ion binding"/>
    <property type="evidence" value="ECO:0007669"/>
    <property type="project" value="InterPro"/>
</dbReference>
<dbReference type="GO" id="GO:0003677">
    <property type="term" value="F:DNA binding"/>
    <property type="evidence" value="ECO:0007669"/>
    <property type="project" value="UniProtKB-KW"/>
</dbReference>
<dbReference type="RefSeq" id="XP_067479944.1">
    <property type="nucleotide sequence ID" value="XM_067620857.1"/>
</dbReference>
<keyword evidence="7" id="KW-1185">Reference proteome</keyword>
<accession>A0A1L9UM43</accession>
<proteinExistence type="predicted"/>
<dbReference type="STRING" id="767769.A0A1L9UM43"/>
<dbReference type="PANTHER" id="PTHR47655:SF3">
    <property type="entry name" value="ZN(II)2CYS6 TRANSCRIPTION FACTOR (EUROFUNG)"/>
    <property type="match status" value="1"/>
</dbReference>
<evidence type="ECO:0000259" key="5">
    <source>
        <dbReference type="PROSITE" id="PS50048"/>
    </source>
</evidence>
<sequence length="276" mass="30872">MVSHDISARCSRKRVTKACQRCKVKKSRCSGDAPCESCKATNAVCTYREDRPKRHRVFTQSYVQLIEDQRDMLVRGIRELYQRTVTGGSIKRIVSDRPLSVNDILYNLGIYDAPNDDSPKTPPTPLQREECVKKEDERKILYPDTLDQNIEVQSCPNQWYGDTGSVFSDFLYSPSSFSFSPSISSLPDCQSYMSSAITQDVGSPFQMNPSSCFIGKGDIMSSGALDQRKNKADGLQIVSEDVPTTEDGNILSPWAMYRIALNAPDSGLYEPLGTKF</sequence>
<organism evidence="6 7">
    <name type="scientific">Aspergillus brasiliensis (strain CBS 101740 / IMI 381727 / IBT 21946)</name>
    <dbReference type="NCBI Taxonomy" id="767769"/>
    <lineage>
        <taxon>Eukaryota</taxon>
        <taxon>Fungi</taxon>
        <taxon>Dikarya</taxon>
        <taxon>Ascomycota</taxon>
        <taxon>Pezizomycotina</taxon>
        <taxon>Eurotiomycetes</taxon>
        <taxon>Eurotiomycetidae</taxon>
        <taxon>Eurotiales</taxon>
        <taxon>Aspergillaceae</taxon>
        <taxon>Aspergillus</taxon>
        <taxon>Aspergillus subgen. Circumdati</taxon>
    </lineage>
</organism>